<protein>
    <submittedName>
        <fullName evidence="1">Uncharacterized protein</fullName>
    </submittedName>
</protein>
<gene>
    <name evidence="1" type="ORF">CINCED_3A011282</name>
</gene>
<accession>A0A5E4M7P4</accession>
<keyword evidence="2" id="KW-1185">Reference proteome</keyword>
<name>A0A5E4M7P4_9HEMI</name>
<evidence type="ECO:0000313" key="1">
    <source>
        <dbReference type="EMBL" id="VVC28236.1"/>
    </source>
</evidence>
<sequence length="112" mass="13127">MLRRYILYKSYAFINCRYASQSMLQSKIDDKTGFKIAWLQLLVKEKLNVPDVDNALNKGTQFLNNFQKISPWAYKMTKDISRQAAVQWLIDNKQKDLDFVTKFLKSPGVQKS</sequence>
<dbReference type="EMBL" id="CABPRJ010000479">
    <property type="protein sequence ID" value="VVC28236.1"/>
    <property type="molecule type" value="Genomic_DNA"/>
</dbReference>
<dbReference type="Gene3D" id="6.10.250.170">
    <property type="match status" value="1"/>
</dbReference>
<reference evidence="1 2" key="1">
    <citation type="submission" date="2019-08" db="EMBL/GenBank/DDBJ databases">
        <authorList>
            <person name="Alioto T."/>
            <person name="Alioto T."/>
            <person name="Gomez Garrido J."/>
        </authorList>
    </citation>
    <scope>NUCLEOTIDE SEQUENCE [LARGE SCALE GENOMIC DNA]</scope>
</reference>
<evidence type="ECO:0000313" key="2">
    <source>
        <dbReference type="Proteomes" id="UP000325440"/>
    </source>
</evidence>
<dbReference type="OrthoDB" id="1696280at2759"/>
<dbReference type="Proteomes" id="UP000325440">
    <property type="component" value="Unassembled WGS sequence"/>
</dbReference>
<organism evidence="1 2">
    <name type="scientific">Cinara cedri</name>
    <dbReference type="NCBI Taxonomy" id="506608"/>
    <lineage>
        <taxon>Eukaryota</taxon>
        <taxon>Metazoa</taxon>
        <taxon>Ecdysozoa</taxon>
        <taxon>Arthropoda</taxon>
        <taxon>Hexapoda</taxon>
        <taxon>Insecta</taxon>
        <taxon>Pterygota</taxon>
        <taxon>Neoptera</taxon>
        <taxon>Paraneoptera</taxon>
        <taxon>Hemiptera</taxon>
        <taxon>Sternorrhyncha</taxon>
        <taxon>Aphidomorpha</taxon>
        <taxon>Aphidoidea</taxon>
        <taxon>Aphididae</taxon>
        <taxon>Lachninae</taxon>
        <taxon>Cinara</taxon>
    </lineage>
</organism>
<dbReference type="AlphaFoldDB" id="A0A5E4M7P4"/>
<proteinExistence type="predicted"/>